<sequence>MACARRAALHPRHLEIIVDARFRHCLQQVLCESFYRVLFTYIYTMIGAIAATQSAWGALSWNTVAVAVGTGVVLAGDVQLRDRFVPSQAFAIKLPKLGVPKLPSLPSLPKLSLGKGKATPTAAPTSKTGARAPARGSAPTGVRVRPATPQANLPSGPTYVDPAQARIMDQGKGWKAFPGRRLPGKNMERFLDMARSLRS</sequence>
<dbReference type="EMBL" id="VWRR01000014">
    <property type="protein sequence ID" value="KAF6001588.1"/>
    <property type="molecule type" value="Genomic_DNA"/>
</dbReference>
<feature type="compositionally biased region" description="Low complexity" evidence="1">
    <location>
        <begin position="110"/>
        <end position="130"/>
    </location>
</feature>
<evidence type="ECO:0000313" key="2">
    <source>
        <dbReference type="EMBL" id="KAF6001588.1"/>
    </source>
</evidence>
<reference evidence="2 3" key="1">
    <citation type="journal article" date="2020" name="J. Phycol.">
        <title>Comparative genome analysis reveals Cyanidiococcus gen. nov., a new extremophilic red algal genus sister to Cyanidioschyzon (Cyanidioschyzonaceae, Rhodophyta).</title>
        <authorList>
            <person name="Liu S.-L."/>
            <person name="Chiang Y.-R."/>
            <person name="Yoon H.S."/>
            <person name="Fu H.-Y."/>
        </authorList>
    </citation>
    <scope>NUCLEOTIDE SEQUENCE [LARGE SCALE GENOMIC DNA]</scope>
    <source>
        <strain evidence="2 3">THAL066</strain>
    </source>
</reference>
<dbReference type="Proteomes" id="UP000530660">
    <property type="component" value="Unassembled WGS sequence"/>
</dbReference>
<organism evidence="2 3">
    <name type="scientific">Cyanidiococcus yangmingshanensis</name>
    <dbReference type="NCBI Taxonomy" id="2690220"/>
    <lineage>
        <taxon>Eukaryota</taxon>
        <taxon>Rhodophyta</taxon>
        <taxon>Bangiophyceae</taxon>
        <taxon>Cyanidiales</taxon>
        <taxon>Cyanidiaceae</taxon>
        <taxon>Cyanidiococcus</taxon>
    </lineage>
</organism>
<keyword evidence="3" id="KW-1185">Reference proteome</keyword>
<name>A0A7J7IF02_9RHOD</name>
<protein>
    <submittedName>
        <fullName evidence="2">Uncharacterized protein</fullName>
    </submittedName>
</protein>
<proteinExistence type="predicted"/>
<dbReference type="AlphaFoldDB" id="A0A7J7IF02"/>
<evidence type="ECO:0000256" key="1">
    <source>
        <dbReference type="SAM" id="MobiDB-lite"/>
    </source>
</evidence>
<comment type="caution">
    <text evidence="2">The sequence shown here is derived from an EMBL/GenBank/DDBJ whole genome shotgun (WGS) entry which is preliminary data.</text>
</comment>
<accession>A0A7J7IF02</accession>
<gene>
    <name evidence="2" type="ORF">F1559_003823</name>
</gene>
<dbReference type="OrthoDB" id="5658at2759"/>
<feature type="region of interest" description="Disordered" evidence="1">
    <location>
        <begin position="110"/>
        <end position="158"/>
    </location>
</feature>
<evidence type="ECO:0000313" key="3">
    <source>
        <dbReference type="Proteomes" id="UP000530660"/>
    </source>
</evidence>